<dbReference type="InterPro" id="IPR008189">
    <property type="entry name" value="rRNA_ssu_MeTfrase_I"/>
</dbReference>
<sequence length="98" mass="10247">MYVVATPLGNLHDITLRALAVLAAVDVVAAEDTRHSQRLLDAHGIRARMLAVHQHNEQEAAGAIVAELAAGRQVALITDAGTPAVSDPGARLVARVRA</sequence>
<evidence type="ECO:0000256" key="1">
    <source>
        <dbReference type="ARBA" id="ARBA00022490"/>
    </source>
</evidence>
<dbReference type="AlphaFoldDB" id="N6ZL41"/>
<keyword evidence="3 7" id="KW-0489">Methyltransferase</keyword>
<dbReference type="FunFam" id="3.40.1010.10:FF:000007">
    <property type="entry name" value="Ribosomal RNA small subunit methyltransferase I"/>
    <property type="match status" value="1"/>
</dbReference>
<dbReference type="GO" id="GO:0032259">
    <property type="term" value="P:methylation"/>
    <property type="evidence" value="ECO:0007669"/>
    <property type="project" value="UniProtKB-KW"/>
</dbReference>
<feature type="domain" description="Tetrapyrrole methylase" evidence="6">
    <location>
        <begin position="2"/>
        <end position="98"/>
    </location>
</feature>
<dbReference type="EMBL" id="AMXF01000297">
    <property type="protein sequence ID" value="ENO95028.1"/>
    <property type="molecule type" value="Genomic_DNA"/>
</dbReference>
<dbReference type="SUPFAM" id="SSF53790">
    <property type="entry name" value="Tetrapyrrole methylase"/>
    <property type="match status" value="1"/>
</dbReference>
<proteinExistence type="predicted"/>
<keyword evidence="5" id="KW-0949">S-adenosyl-L-methionine</keyword>
<dbReference type="PANTHER" id="PTHR46111:SF1">
    <property type="entry name" value="RIBOSOMAL RNA SMALL SUBUNIT METHYLTRANSFERASE I"/>
    <property type="match status" value="1"/>
</dbReference>
<protein>
    <submittedName>
        <fullName evidence="7">Uroporphyrin-III C/tetrapyrrole methyltransferase</fullName>
    </submittedName>
</protein>
<keyword evidence="8" id="KW-1185">Reference proteome</keyword>
<comment type="caution">
    <text evidence="7">The sequence shown here is derived from an EMBL/GenBank/DDBJ whole genome shotgun (WGS) entry which is preliminary data.</text>
</comment>
<evidence type="ECO:0000256" key="4">
    <source>
        <dbReference type="ARBA" id="ARBA00022679"/>
    </source>
</evidence>
<dbReference type="GO" id="GO:0008168">
    <property type="term" value="F:methyltransferase activity"/>
    <property type="evidence" value="ECO:0007669"/>
    <property type="project" value="UniProtKB-KW"/>
</dbReference>
<feature type="non-terminal residue" evidence="7">
    <location>
        <position position="98"/>
    </location>
</feature>
<dbReference type="PANTHER" id="PTHR46111">
    <property type="entry name" value="RIBOSOMAL RNA SMALL SUBUNIT METHYLTRANSFERASE I"/>
    <property type="match status" value="1"/>
</dbReference>
<dbReference type="InterPro" id="IPR000878">
    <property type="entry name" value="4pyrrol_Mease"/>
</dbReference>
<dbReference type="InterPro" id="IPR035996">
    <property type="entry name" value="4pyrrol_Methylase_sf"/>
</dbReference>
<gene>
    <name evidence="7" type="ORF">C667_21119</name>
</gene>
<dbReference type="Pfam" id="PF00590">
    <property type="entry name" value="TP_methylase"/>
    <property type="match status" value="1"/>
</dbReference>
<name>N6ZL41_9RHOO</name>
<evidence type="ECO:0000256" key="3">
    <source>
        <dbReference type="ARBA" id="ARBA00022603"/>
    </source>
</evidence>
<reference evidence="7 8" key="1">
    <citation type="submission" date="2012-09" db="EMBL/GenBank/DDBJ databases">
        <title>Draft Genome Sequences of 6 Strains from Genus Thauera.</title>
        <authorList>
            <person name="Liu B."/>
            <person name="Shapleigh J.P."/>
            <person name="Frostegard A.H."/>
        </authorList>
    </citation>
    <scope>NUCLEOTIDE SEQUENCE [LARGE SCALE GENOMIC DNA]</scope>
    <source>
        <strain evidence="7 8">B4P</strain>
    </source>
</reference>
<evidence type="ECO:0000256" key="5">
    <source>
        <dbReference type="ARBA" id="ARBA00022691"/>
    </source>
</evidence>
<evidence type="ECO:0000313" key="7">
    <source>
        <dbReference type="EMBL" id="ENO95028.1"/>
    </source>
</evidence>
<keyword evidence="4 7" id="KW-0808">Transferase</keyword>
<dbReference type="Gene3D" id="3.40.1010.10">
    <property type="entry name" value="Cobalt-precorrin-4 Transmethylase, Domain 1"/>
    <property type="match status" value="1"/>
</dbReference>
<dbReference type="Proteomes" id="UP000013047">
    <property type="component" value="Unassembled WGS sequence"/>
</dbReference>
<evidence type="ECO:0000256" key="2">
    <source>
        <dbReference type="ARBA" id="ARBA00022552"/>
    </source>
</evidence>
<keyword evidence="1" id="KW-0963">Cytoplasm</keyword>
<evidence type="ECO:0000313" key="8">
    <source>
        <dbReference type="Proteomes" id="UP000013047"/>
    </source>
</evidence>
<keyword evidence="2" id="KW-0698">rRNA processing</keyword>
<organism evidence="7 8">
    <name type="scientific">Thauera phenylacetica B4P</name>
    <dbReference type="NCBI Taxonomy" id="1234382"/>
    <lineage>
        <taxon>Bacteria</taxon>
        <taxon>Pseudomonadati</taxon>
        <taxon>Pseudomonadota</taxon>
        <taxon>Betaproteobacteria</taxon>
        <taxon>Rhodocyclales</taxon>
        <taxon>Zoogloeaceae</taxon>
        <taxon>Thauera</taxon>
    </lineage>
</organism>
<dbReference type="InterPro" id="IPR014777">
    <property type="entry name" value="4pyrrole_Mease_sub1"/>
</dbReference>
<dbReference type="GO" id="GO:0006364">
    <property type="term" value="P:rRNA processing"/>
    <property type="evidence" value="ECO:0007669"/>
    <property type="project" value="UniProtKB-KW"/>
</dbReference>
<evidence type="ECO:0000259" key="6">
    <source>
        <dbReference type="Pfam" id="PF00590"/>
    </source>
</evidence>
<accession>N6ZL41</accession>